<reference evidence="10 11" key="2">
    <citation type="journal article" date="2009" name="PLoS ONE">
        <title>An integrated genetic and cytogenetic map of the cucumber genome.</title>
        <authorList>
            <person name="Ren Y."/>
            <person name="Zhang Z."/>
            <person name="Liu J."/>
            <person name="Staub J.E."/>
            <person name="Han Y."/>
            <person name="Cheng Z."/>
            <person name="Li X."/>
            <person name="Lu J."/>
            <person name="Miao H."/>
            <person name="Kang H."/>
            <person name="Xie B."/>
            <person name="Gu X."/>
            <person name="Wang X."/>
            <person name="Du Y."/>
            <person name="Jin W."/>
            <person name="Huang S."/>
        </authorList>
    </citation>
    <scope>NUCLEOTIDE SEQUENCE [LARGE SCALE GENOMIC DNA]</scope>
    <source>
        <strain evidence="11">cv. 9930</strain>
    </source>
</reference>
<feature type="transmembrane region" description="Helical" evidence="9">
    <location>
        <begin position="12"/>
        <end position="35"/>
    </location>
</feature>
<dbReference type="eggNOG" id="KOG0156">
    <property type="taxonomic scope" value="Eukaryota"/>
</dbReference>
<dbReference type="InterPro" id="IPR017972">
    <property type="entry name" value="Cyt_P450_CS"/>
</dbReference>
<dbReference type="PROSITE" id="PS00086">
    <property type="entry name" value="CYTOCHROME_P450"/>
    <property type="match status" value="1"/>
</dbReference>
<keyword evidence="4 8" id="KW-0560">Oxidoreductase</keyword>
<dbReference type="InterPro" id="IPR001128">
    <property type="entry name" value="Cyt_P450"/>
</dbReference>
<keyword evidence="2 7" id="KW-0349">Heme</keyword>
<keyword evidence="5 7" id="KW-0408">Iron</keyword>
<evidence type="ECO:0000256" key="5">
    <source>
        <dbReference type="ARBA" id="ARBA00023004"/>
    </source>
</evidence>
<evidence type="ECO:0000256" key="4">
    <source>
        <dbReference type="ARBA" id="ARBA00023002"/>
    </source>
</evidence>
<keyword evidence="3 7" id="KW-0479">Metal-binding</keyword>
<evidence type="ECO:0000256" key="7">
    <source>
        <dbReference type="PIRSR" id="PIRSR602401-1"/>
    </source>
</evidence>
<dbReference type="PANTHER" id="PTHR47947:SF39">
    <property type="entry name" value="CYTOCHROME P450"/>
    <property type="match status" value="1"/>
</dbReference>
<sequence length="535" mass="60445">MADHIISPYGINISIVGLLFLFPILIFSYYIILILKNKATTLPHKLRSQPPEVAGGWPIIGHLLLLRTHSMLPHETFGALADKYGPIFLIRLGVHPTLVINNWEIAKECYTTLDSIVSSRPKTSIQKELSYNFAGFGFRPKYDAFYRNMRKMAVSEVLSNSRLEIQRDMRVYEVNRGVKEIYNSWTEYRNEDLIAVDLDEWIGNINLNVILRMVCGKRMAEGSEMERCRKAMRGFFELAGQVTVGDAIPFLKFLDLGGYLKTTKEVFKELDCIMEEWLEEHRQKKRDAGASAGAAEKGLMGVMPLLLKGMELDGYDADTVVKATCLTLISGGTDTMTVTITWAISLLLNNQDALRRVQEELDIHVGNKRLVNESDINKLVYLQAVIKETLRLYPAGPLSGAREVTEDCTIGGYNVASGTHLITNIWKIQRDPRVWTEPSKFKPERFLSSHNYDYMDVKGQHFELSPFGYGRRVCPGLGISLMMTPLVLASLIHSFDVTTYDDEPVDMAANLGLTMRRVKPLHVLVKPRLLATAYA</sequence>
<feature type="binding site" description="axial binding residue" evidence="7">
    <location>
        <position position="474"/>
    </location>
    <ligand>
        <name>heme</name>
        <dbReference type="ChEBI" id="CHEBI:30413"/>
    </ligand>
    <ligandPart>
        <name>Fe</name>
        <dbReference type="ChEBI" id="CHEBI:18248"/>
    </ligandPart>
</feature>
<dbReference type="InterPro" id="IPR036396">
    <property type="entry name" value="Cyt_P450_sf"/>
</dbReference>
<dbReference type="InterPro" id="IPR002401">
    <property type="entry name" value="Cyt_P450_E_grp-I"/>
</dbReference>
<keyword evidence="9" id="KW-1133">Transmembrane helix</keyword>
<keyword evidence="11" id="KW-1185">Reference proteome</keyword>
<comment type="cofactor">
    <cofactor evidence="7">
        <name>heme</name>
        <dbReference type="ChEBI" id="CHEBI:30413"/>
    </cofactor>
</comment>
<dbReference type="GO" id="GO:0005506">
    <property type="term" value="F:iron ion binding"/>
    <property type="evidence" value="ECO:0007669"/>
    <property type="project" value="InterPro"/>
</dbReference>
<dbReference type="KEGG" id="csv:101213692"/>
<dbReference type="InterPro" id="IPR050651">
    <property type="entry name" value="Plant_Cytochrome_P450_Monoox"/>
</dbReference>
<evidence type="ECO:0000313" key="10">
    <source>
        <dbReference type="EMBL" id="KGN59909.1"/>
    </source>
</evidence>
<dbReference type="OrthoDB" id="2789670at2759"/>
<dbReference type="Gramene" id="KGN59909">
    <property type="protein sequence ID" value="KGN59909"/>
    <property type="gene ID" value="Csa_3G852580"/>
</dbReference>
<dbReference type="PRINTS" id="PR00385">
    <property type="entry name" value="P450"/>
</dbReference>
<dbReference type="FunFam" id="1.10.630.10:FF:000026">
    <property type="entry name" value="Cytochrome P450 82C4"/>
    <property type="match status" value="1"/>
</dbReference>
<dbReference type="GO" id="GO:0020037">
    <property type="term" value="F:heme binding"/>
    <property type="evidence" value="ECO:0007669"/>
    <property type="project" value="InterPro"/>
</dbReference>
<dbReference type="EMBL" id="CM002924">
    <property type="protein sequence ID" value="KGN59909.1"/>
    <property type="molecule type" value="Genomic_DNA"/>
</dbReference>
<evidence type="ECO:0000256" key="9">
    <source>
        <dbReference type="SAM" id="Phobius"/>
    </source>
</evidence>
<dbReference type="PRINTS" id="PR00463">
    <property type="entry name" value="EP450I"/>
</dbReference>
<comment type="similarity">
    <text evidence="1 8">Belongs to the cytochrome P450 family.</text>
</comment>
<evidence type="ECO:0000256" key="6">
    <source>
        <dbReference type="ARBA" id="ARBA00023033"/>
    </source>
</evidence>
<dbReference type="AlphaFoldDB" id="A0A0A0LFZ9"/>
<keyword evidence="6 8" id="KW-0503">Monooxygenase</keyword>
<evidence type="ECO:0000256" key="1">
    <source>
        <dbReference type="ARBA" id="ARBA00010617"/>
    </source>
</evidence>
<evidence type="ECO:0000256" key="2">
    <source>
        <dbReference type="ARBA" id="ARBA00022617"/>
    </source>
</evidence>
<reference evidence="10 11" key="4">
    <citation type="journal article" date="2011" name="BMC Genomics">
        <title>RNA-Seq improves annotation of protein-coding genes in the cucumber genome.</title>
        <authorList>
            <person name="Li Z."/>
            <person name="Zhang Z."/>
            <person name="Yan P."/>
            <person name="Huang S."/>
            <person name="Fei Z."/>
            <person name="Lin K."/>
        </authorList>
    </citation>
    <scope>NUCLEOTIDE SEQUENCE [LARGE SCALE GENOMIC DNA]</scope>
    <source>
        <strain evidence="11">cv. 9930</strain>
    </source>
</reference>
<keyword evidence="9" id="KW-0472">Membrane</keyword>
<organism evidence="10 11">
    <name type="scientific">Cucumis sativus</name>
    <name type="common">Cucumber</name>
    <dbReference type="NCBI Taxonomy" id="3659"/>
    <lineage>
        <taxon>Eukaryota</taxon>
        <taxon>Viridiplantae</taxon>
        <taxon>Streptophyta</taxon>
        <taxon>Embryophyta</taxon>
        <taxon>Tracheophyta</taxon>
        <taxon>Spermatophyta</taxon>
        <taxon>Magnoliopsida</taxon>
        <taxon>eudicotyledons</taxon>
        <taxon>Gunneridae</taxon>
        <taxon>Pentapetalae</taxon>
        <taxon>rosids</taxon>
        <taxon>fabids</taxon>
        <taxon>Cucurbitales</taxon>
        <taxon>Cucurbitaceae</taxon>
        <taxon>Benincaseae</taxon>
        <taxon>Cucumis</taxon>
    </lineage>
</organism>
<reference evidence="10 11" key="3">
    <citation type="journal article" date="2010" name="BMC Genomics">
        <title>Transcriptome sequencing and comparative analysis of cucumber flowers with different sex types.</title>
        <authorList>
            <person name="Guo S."/>
            <person name="Zheng Y."/>
            <person name="Joung J.G."/>
            <person name="Liu S."/>
            <person name="Zhang Z."/>
            <person name="Crasta O.R."/>
            <person name="Sobral B.W."/>
            <person name="Xu Y."/>
            <person name="Huang S."/>
            <person name="Fei Z."/>
        </authorList>
    </citation>
    <scope>NUCLEOTIDE SEQUENCE [LARGE SCALE GENOMIC DNA]</scope>
    <source>
        <strain evidence="11">cv. 9930</strain>
    </source>
</reference>
<evidence type="ECO:0000256" key="3">
    <source>
        <dbReference type="ARBA" id="ARBA00022723"/>
    </source>
</evidence>
<keyword evidence="9" id="KW-0812">Transmembrane</keyword>
<dbReference type="OMA" id="HGFHILT"/>
<dbReference type="Gene3D" id="1.10.630.10">
    <property type="entry name" value="Cytochrome P450"/>
    <property type="match status" value="1"/>
</dbReference>
<gene>
    <name evidence="10" type="ORF">Csa_3G852580</name>
</gene>
<dbReference type="Proteomes" id="UP000029981">
    <property type="component" value="Chromosome 3"/>
</dbReference>
<evidence type="ECO:0000256" key="8">
    <source>
        <dbReference type="RuleBase" id="RU000461"/>
    </source>
</evidence>
<accession>A0A0A0LFZ9</accession>
<dbReference type="Pfam" id="PF00067">
    <property type="entry name" value="p450"/>
    <property type="match status" value="1"/>
</dbReference>
<reference evidence="10 11" key="1">
    <citation type="journal article" date="2009" name="Nat. Genet.">
        <title>The genome of the cucumber, Cucumis sativus L.</title>
        <authorList>
            <person name="Huang S."/>
            <person name="Li R."/>
            <person name="Zhang Z."/>
            <person name="Li L."/>
            <person name="Gu X."/>
            <person name="Fan W."/>
            <person name="Lucas W.J."/>
            <person name="Wang X."/>
            <person name="Xie B."/>
            <person name="Ni P."/>
            <person name="Ren Y."/>
            <person name="Zhu H."/>
            <person name="Li J."/>
            <person name="Lin K."/>
            <person name="Jin W."/>
            <person name="Fei Z."/>
            <person name="Li G."/>
            <person name="Staub J."/>
            <person name="Kilian A."/>
            <person name="van der Vossen E.A."/>
            <person name="Wu Y."/>
            <person name="Guo J."/>
            <person name="He J."/>
            <person name="Jia Z."/>
            <person name="Ren Y."/>
            <person name="Tian G."/>
            <person name="Lu Y."/>
            <person name="Ruan J."/>
            <person name="Qian W."/>
            <person name="Wang M."/>
            <person name="Huang Q."/>
            <person name="Li B."/>
            <person name="Xuan Z."/>
            <person name="Cao J."/>
            <person name="Asan"/>
            <person name="Wu Z."/>
            <person name="Zhang J."/>
            <person name="Cai Q."/>
            <person name="Bai Y."/>
            <person name="Zhao B."/>
            <person name="Han Y."/>
            <person name="Li Y."/>
            <person name="Li X."/>
            <person name="Wang S."/>
            <person name="Shi Q."/>
            <person name="Liu S."/>
            <person name="Cho W.K."/>
            <person name="Kim J.Y."/>
            <person name="Xu Y."/>
            <person name="Heller-Uszynska K."/>
            <person name="Miao H."/>
            <person name="Cheng Z."/>
            <person name="Zhang S."/>
            <person name="Wu J."/>
            <person name="Yang Y."/>
            <person name="Kang H."/>
            <person name="Li M."/>
            <person name="Liang H."/>
            <person name="Ren X."/>
            <person name="Shi Z."/>
            <person name="Wen M."/>
            <person name="Jian M."/>
            <person name="Yang H."/>
            <person name="Zhang G."/>
            <person name="Yang Z."/>
            <person name="Chen R."/>
            <person name="Liu S."/>
            <person name="Li J."/>
            <person name="Ma L."/>
            <person name="Liu H."/>
            <person name="Zhou Y."/>
            <person name="Zhao J."/>
            <person name="Fang X."/>
            <person name="Li G."/>
            <person name="Fang L."/>
            <person name="Li Y."/>
            <person name="Liu D."/>
            <person name="Zheng H."/>
            <person name="Zhang Y."/>
            <person name="Qin N."/>
            <person name="Li Z."/>
            <person name="Yang G."/>
            <person name="Yang S."/>
            <person name="Bolund L."/>
            <person name="Kristiansen K."/>
            <person name="Zheng H."/>
            <person name="Li S."/>
            <person name="Zhang X."/>
            <person name="Yang H."/>
            <person name="Wang J."/>
            <person name="Sun R."/>
            <person name="Zhang B."/>
            <person name="Jiang S."/>
            <person name="Wang J."/>
            <person name="Du Y."/>
            <person name="Li S."/>
        </authorList>
    </citation>
    <scope>NUCLEOTIDE SEQUENCE [LARGE SCALE GENOMIC DNA]</scope>
    <source>
        <strain evidence="11">cv. 9930</strain>
    </source>
</reference>
<protein>
    <recommendedName>
        <fullName evidence="12">Cytochrome P450</fullName>
    </recommendedName>
</protein>
<proteinExistence type="inferred from homology"/>
<dbReference type="SMR" id="A0A0A0LFZ9"/>
<dbReference type="PANTHER" id="PTHR47947">
    <property type="entry name" value="CYTOCHROME P450 82C3-RELATED"/>
    <property type="match status" value="1"/>
</dbReference>
<dbReference type="SUPFAM" id="SSF48264">
    <property type="entry name" value="Cytochrome P450"/>
    <property type="match status" value="1"/>
</dbReference>
<evidence type="ECO:0008006" key="12">
    <source>
        <dbReference type="Google" id="ProtNLM"/>
    </source>
</evidence>
<dbReference type="GO" id="GO:0004497">
    <property type="term" value="F:monooxygenase activity"/>
    <property type="evidence" value="ECO:0000318"/>
    <property type="project" value="GO_Central"/>
</dbReference>
<name>A0A0A0LFZ9_CUCSA</name>
<dbReference type="GO" id="GO:0016705">
    <property type="term" value="F:oxidoreductase activity, acting on paired donors, with incorporation or reduction of molecular oxygen"/>
    <property type="evidence" value="ECO:0007669"/>
    <property type="project" value="InterPro"/>
</dbReference>
<evidence type="ECO:0000313" key="11">
    <source>
        <dbReference type="Proteomes" id="UP000029981"/>
    </source>
</evidence>
<dbReference type="STRING" id="3659.A0A0A0LFZ9"/>